<dbReference type="Pfam" id="PF22548">
    <property type="entry name" value="AEP-TOTE"/>
    <property type="match status" value="1"/>
</dbReference>
<dbReference type="OrthoDB" id="147003at2"/>
<feature type="compositionally biased region" description="Polar residues" evidence="1">
    <location>
        <begin position="128"/>
        <end position="142"/>
    </location>
</feature>
<dbReference type="GO" id="GO:0006260">
    <property type="term" value="P:DNA replication"/>
    <property type="evidence" value="ECO:0007669"/>
    <property type="project" value="InterPro"/>
</dbReference>
<feature type="domain" description="TOTE conflict system primase" evidence="3">
    <location>
        <begin position="4"/>
        <end position="67"/>
    </location>
</feature>
<gene>
    <name evidence="4" type="ORF">EPA93_33030</name>
</gene>
<accession>A0A4P6K5T6</accession>
<name>A0A4P6K5T6_KTERU</name>
<dbReference type="Pfam" id="PF01807">
    <property type="entry name" value="Zn_ribbon_DnaG"/>
    <property type="match status" value="1"/>
</dbReference>
<dbReference type="GO" id="GO:0008270">
    <property type="term" value="F:zinc ion binding"/>
    <property type="evidence" value="ECO:0007669"/>
    <property type="project" value="InterPro"/>
</dbReference>
<dbReference type="GO" id="GO:0003677">
    <property type="term" value="F:DNA binding"/>
    <property type="evidence" value="ECO:0007669"/>
    <property type="project" value="InterPro"/>
</dbReference>
<sequence length="240" mass="27491">MAHLEASRRGGHLWIFFTQPLPAAQARTWLLPWCPVGIEFYPKQDQSTGYGSLIRLPLGVHRLTGKRYPWIGAFSRDGKPVKAATTVKETLTWLEQQEKVDPSHFVSRHRHFVSHLGRAYETSHTREVSQSPRNNIDNPSSPTTAHTLHEWCCQQDPFDLIGRYVELDARGVGLCPFGEHHRRGKDCHPSFKVYRPRSPGRACWHCYTWGKGGNVFNFLCYYYGLDAAMMWQRIQAGGVV</sequence>
<reference evidence="4 5" key="1">
    <citation type="submission" date="2019-01" db="EMBL/GenBank/DDBJ databases">
        <title>Ktedonosporobacter rubrisoli SCAWS-G2.</title>
        <authorList>
            <person name="Huang Y."/>
            <person name="Yan B."/>
        </authorList>
    </citation>
    <scope>NUCLEOTIDE SEQUENCE [LARGE SCALE GENOMIC DNA]</scope>
    <source>
        <strain evidence="4 5">SCAWS-G2</strain>
    </source>
</reference>
<evidence type="ECO:0000256" key="1">
    <source>
        <dbReference type="SAM" id="MobiDB-lite"/>
    </source>
</evidence>
<evidence type="ECO:0000259" key="3">
    <source>
        <dbReference type="Pfam" id="PF22548"/>
    </source>
</evidence>
<dbReference type="KEGG" id="kbs:EPA93_33030"/>
<evidence type="ECO:0000259" key="2">
    <source>
        <dbReference type="Pfam" id="PF01807"/>
    </source>
</evidence>
<dbReference type="SUPFAM" id="SSF57783">
    <property type="entry name" value="Zinc beta-ribbon"/>
    <property type="match status" value="1"/>
</dbReference>
<evidence type="ECO:0000313" key="5">
    <source>
        <dbReference type="Proteomes" id="UP000290365"/>
    </source>
</evidence>
<dbReference type="GO" id="GO:0003899">
    <property type="term" value="F:DNA-directed RNA polymerase activity"/>
    <property type="evidence" value="ECO:0007669"/>
    <property type="project" value="InterPro"/>
</dbReference>
<organism evidence="4 5">
    <name type="scientific">Ktedonosporobacter rubrisoli</name>
    <dbReference type="NCBI Taxonomy" id="2509675"/>
    <lineage>
        <taxon>Bacteria</taxon>
        <taxon>Bacillati</taxon>
        <taxon>Chloroflexota</taxon>
        <taxon>Ktedonobacteria</taxon>
        <taxon>Ktedonobacterales</taxon>
        <taxon>Ktedonosporobacteraceae</taxon>
        <taxon>Ktedonosporobacter</taxon>
    </lineage>
</organism>
<dbReference type="Proteomes" id="UP000290365">
    <property type="component" value="Chromosome"/>
</dbReference>
<proteinExistence type="predicted"/>
<dbReference type="AlphaFoldDB" id="A0A4P6K5T6"/>
<dbReference type="InterPro" id="IPR002694">
    <property type="entry name" value="Znf_CHC2"/>
</dbReference>
<feature type="region of interest" description="Disordered" evidence="1">
    <location>
        <begin position="123"/>
        <end position="142"/>
    </location>
</feature>
<dbReference type="Gene3D" id="3.90.580.10">
    <property type="entry name" value="Zinc finger, CHC2-type domain"/>
    <property type="match status" value="1"/>
</dbReference>
<feature type="domain" description="Zinc finger CHC2-type" evidence="2">
    <location>
        <begin position="154"/>
        <end position="223"/>
    </location>
</feature>
<evidence type="ECO:0000313" key="4">
    <source>
        <dbReference type="EMBL" id="QBD83659.1"/>
    </source>
</evidence>
<dbReference type="InterPro" id="IPR036977">
    <property type="entry name" value="DNA_primase_Znf_CHC2"/>
</dbReference>
<protein>
    <submittedName>
        <fullName evidence="4">Uncharacterized protein</fullName>
    </submittedName>
</protein>
<dbReference type="InterPro" id="IPR054347">
    <property type="entry name" value="TOTE_primase"/>
</dbReference>
<dbReference type="EMBL" id="CP035758">
    <property type="protein sequence ID" value="QBD83659.1"/>
    <property type="molecule type" value="Genomic_DNA"/>
</dbReference>
<keyword evidence="5" id="KW-1185">Reference proteome</keyword>